<dbReference type="SUPFAM" id="SSF48452">
    <property type="entry name" value="TPR-like"/>
    <property type="match status" value="2"/>
</dbReference>
<dbReference type="PROSITE" id="PS50865">
    <property type="entry name" value="ZF_MYND_2"/>
    <property type="match status" value="1"/>
</dbReference>
<dbReference type="Ensembl" id="ENSANAT00000045939.1">
    <property type="protein sequence ID" value="ENSANAP00000027916.1"/>
    <property type="gene ID" value="ENSANAG00000031818.1"/>
</dbReference>
<keyword evidence="7" id="KW-1185">Reference proteome</keyword>
<dbReference type="OMA" id="KILFMLY"/>
<dbReference type="GeneTree" id="ENSGT00390000004248"/>
<sequence length="365" mass="41838">MNVIYPLAVPKGRRLCCEVCEAPAERVCAACTVTYYCGVVHQKADWDSIHEKICQLLIPLRTSMPFYNSEEERQHGLQQLQQRQKYLIEFCYTVAQKYLFEGKYEDAVPAALHSLRFRVNLYGLSSIELVPAYLLLAEASLGLGRIIQAEEYLFQAQWTVLKSTDCSNATHSLLHRNLGLLFIAKKNYEEARYHLANDIYFASCAFGTEDIRTSGGYFHLANIFYDLKKLDLADTLYTKVSEIWDAYLNNHYQVLSQAHTQQMDLLGELFENDTGLDEAQEAEAIRILTSILKIRESTADKAPQKTIFVLKILVMLYYLMMNSSKAQEYGMRALNLAEEQQLDVHEQSTIRELLTLISTEDHPIT</sequence>
<organism evidence="6 7">
    <name type="scientific">Aotus nancymaae</name>
    <name type="common">Ma's night monkey</name>
    <dbReference type="NCBI Taxonomy" id="37293"/>
    <lineage>
        <taxon>Eukaryota</taxon>
        <taxon>Metazoa</taxon>
        <taxon>Chordata</taxon>
        <taxon>Craniata</taxon>
        <taxon>Vertebrata</taxon>
        <taxon>Euteleostomi</taxon>
        <taxon>Mammalia</taxon>
        <taxon>Eutheria</taxon>
        <taxon>Euarchontoglires</taxon>
        <taxon>Primates</taxon>
        <taxon>Haplorrhini</taxon>
        <taxon>Platyrrhini</taxon>
        <taxon>Aotidae</taxon>
        <taxon>Aotus</taxon>
    </lineage>
</organism>
<dbReference type="Gene3D" id="1.25.40.10">
    <property type="entry name" value="Tetratricopeptide repeat domain"/>
    <property type="match status" value="1"/>
</dbReference>
<proteinExistence type="predicted"/>
<evidence type="ECO:0000259" key="5">
    <source>
        <dbReference type="PROSITE" id="PS50865"/>
    </source>
</evidence>
<dbReference type="OrthoDB" id="3174329at2759"/>
<dbReference type="InterPro" id="IPR053248">
    <property type="entry name" value="Zinc_finger_MYND_domain"/>
</dbReference>
<dbReference type="GO" id="GO:0036126">
    <property type="term" value="C:sperm flagellum"/>
    <property type="evidence" value="ECO:0007669"/>
    <property type="project" value="Ensembl"/>
</dbReference>
<dbReference type="Proteomes" id="UP000233020">
    <property type="component" value="Unplaced"/>
</dbReference>
<evidence type="ECO:0000313" key="7">
    <source>
        <dbReference type="Proteomes" id="UP000233020"/>
    </source>
</evidence>
<dbReference type="InterPro" id="IPR002893">
    <property type="entry name" value="Znf_MYND"/>
</dbReference>
<protein>
    <submittedName>
        <fullName evidence="6">Zinc finger MYND-type containing 12</fullName>
    </submittedName>
</protein>
<name>A0A2K5E3Y3_AOTNA</name>
<dbReference type="GO" id="GO:0008270">
    <property type="term" value="F:zinc ion binding"/>
    <property type="evidence" value="ECO:0007669"/>
    <property type="project" value="UniProtKB-KW"/>
</dbReference>
<evidence type="ECO:0000313" key="6">
    <source>
        <dbReference type="Ensembl" id="ENSANAP00000027916.1"/>
    </source>
</evidence>
<reference evidence="6" key="2">
    <citation type="submission" date="2025-09" db="UniProtKB">
        <authorList>
            <consortium name="Ensembl"/>
        </authorList>
    </citation>
    <scope>IDENTIFICATION</scope>
</reference>
<keyword evidence="1" id="KW-0479">Metal-binding</keyword>
<evidence type="ECO:0000256" key="3">
    <source>
        <dbReference type="ARBA" id="ARBA00022833"/>
    </source>
</evidence>
<evidence type="ECO:0000256" key="2">
    <source>
        <dbReference type="ARBA" id="ARBA00022771"/>
    </source>
</evidence>
<dbReference type="FunFam" id="1.25.40.10:FF:000438">
    <property type="entry name" value="Zinc finger MYND-type containing 12"/>
    <property type="match status" value="1"/>
</dbReference>
<dbReference type="Gene3D" id="6.10.140.2220">
    <property type="match status" value="1"/>
</dbReference>
<dbReference type="SUPFAM" id="SSF144232">
    <property type="entry name" value="HIT/MYND zinc finger-like"/>
    <property type="match status" value="1"/>
</dbReference>
<evidence type="ECO:0000256" key="1">
    <source>
        <dbReference type="ARBA" id="ARBA00022723"/>
    </source>
</evidence>
<keyword evidence="2 4" id="KW-0863">Zinc-finger</keyword>
<dbReference type="AlphaFoldDB" id="A0A2K5E3Y3"/>
<dbReference type="PANTHER" id="PTHR46533">
    <property type="entry name" value="ZINC FINGER MYND DOMAIN-CONTAINING PROTEIN 12"/>
    <property type="match status" value="1"/>
</dbReference>
<accession>A0A2K5E3Y3</accession>
<dbReference type="PANTHER" id="PTHR46533:SF1">
    <property type="entry name" value="ZINC FINGER MYND DOMAIN-CONTAINING PROTEIN 12"/>
    <property type="match status" value="1"/>
</dbReference>
<dbReference type="GO" id="GO:0007288">
    <property type="term" value="P:sperm axoneme assembly"/>
    <property type="evidence" value="ECO:0007669"/>
    <property type="project" value="Ensembl"/>
</dbReference>
<dbReference type="InterPro" id="IPR011990">
    <property type="entry name" value="TPR-like_helical_dom_sf"/>
</dbReference>
<gene>
    <name evidence="6" type="primary">ZMYND12</name>
</gene>
<keyword evidence="3" id="KW-0862">Zinc</keyword>
<feature type="domain" description="MYND-type" evidence="5">
    <location>
        <begin position="17"/>
        <end position="54"/>
    </location>
</feature>
<reference evidence="6" key="1">
    <citation type="submission" date="2025-08" db="UniProtKB">
        <authorList>
            <consortium name="Ensembl"/>
        </authorList>
    </citation>
    <scope>IDENTIFICATION</scope>
</reference>
<dbReference type="Pfam" id="PF01753">
    <property type="entry name" value="zf-MYND"/>
    <property type="match status" value="1"/>
</dbReference>
<evidence type="ECO:0000256" key="4">
    <source>
        <dbReference type="PROSITE-ProRule" id="PRU00134"/>
    </source>
</evidence>